<evidence type="ECO:0000256" key="5">
    <source>
        <dbReference type="ARBA" id="ARBA00022970"/>
    </source>
</evidence>
<reference evidence="12 13" key="1">
    <citation type="submission" date="2021-06" db="EMBL/GenBank/DDBJ databases">
        <authorList>
            <person name="Palmer J.M."/>
        </authorList>
    </citation>
    <scope>NUCLEOTIDE SEQUENCE [LARGE SCALE GENOMIC DNA]</scope>
    <source>
        <strain evidence="12 13">GA_2019</strain>
        <tissue evidence="12">Muscle</tissue>
    </source>
</reference>
<comment type="similarity">
    <text evidence="2">Belongs to the sideroflexin family.</text>
</comment>
<keyword evidence="5" id="KW-0029">Amino-acid transport</keyword>
<keyword evidence="3" id="KW-0813">Transport</keyword>
<proteinExistence type="inferred from homology"/>
<comment type="subcellular location">
    <subcellularLocation>
        <location evidence="1">Mitochondrion membrane</location>
        <topology evidence="1">Multi-pass membrane protein</topology>
    </subcellularLocation>
</comment>
<evidence type="ECO:0000256" key="4">
    <source>
        <dbReference type="ARBA" id="ARBA00022692"/>
    </source>
</evidence>
<organism evidence="12 13">
    <name type="scientific">Goodea atripinnis</name>
    <dbReference type="NCBI Taxonomy" id="208336"/>
    <lineage>
        <taxon>Eukaryota</taxon>
        <taxon>Metazoa</taxon>
        <taxon>Chordata</taxon>
        <taxon>Craniata</taxon>
        <taxon>Vertebrata</taxon>
        <taxon>Euteleostomi</taxon>
        <taxon>Actinopterygii</taxon>
        <taxon>Neopterygii</taxon>
        <taxon>Teleostei</taxon>
        <taxon>Neoteleostei</taxon>
        <taxon>Acanthomorphata</taxon>
        <taxon>Ovalentaria</taxon>
        <taxon>Atherinomorphae</taxon>
        <taxon>Cyprinodontiformes</taxon>
        <taxon>Goodeidae</taxon>
        <taxon>Goodea</taxon>
    </lineage>
</organism>
<sequence length="84" mass="9409">MLVLLQELWLLHWDSSLLLRELKYGIPVMDENGNRLGESANAAKQAIVQVVVSRIGMAVPAMGNLTFCLIHHGGYNLYLCWGKK</sequence>
<keyword evidence="7" id="KW-0496">Mitochondrion</keyword>
<accession>A0ABV0Q0E7</accession>
<keyword evidence="6" id="KW-1133">Transmembrane helix</keyword>
<evidence type="ECO:0000256" key="1">
    <source>
        <dbReference type="ARBA" id="ARBA00004225"/>
    </source>
</evidence>
<evidence type="ECO:0000313" key="12">
    <source>
        <dbReference type="EMBL" id="MEQ2189204.1"/>
    </source>
</evidence>
<name>A0ABV0Q0E7_9TELE</name>
<comment type="caution">
    <text evidence="12">The sequence shown here is derived from an EMBL/GenBank/DDBJ whole genome shotgun (WGS) entry which is preliminary data.</text>
</comment>
<comment type="function">
    <text evidence="11">Mitochondrial serine transporter that mediates transport of serine into mitochondria, an important step of the one-carbon metabolism pathway. Mitochondrial serine is converted to glycine and formate, which then exits to the cytosol where it is used to generate the charged folates that serve as one-carbon donors.</text>
</comment>
<dbReference type="EMBL" id="JAHRIO010092343">
    <property type="protein sequence ID" value="MEQ2189204.1"/>
    <property type="molecule type" value="Genomic_DNA"/>
</dbReference>
<dbReference type="Pfam" id="PF03820">
    <property type="entry name" value="SFXNs"/>
    <property type="match status" value="1"/>
</dbReference>
<keyword evidence="8" id="KW-0472">Membrane</keyword>
<evidence type="ECO:0000256" key="11">
    <source>
        <dbReference type="ARBA" id="ARBA00045398"/>
    </source>
</evidence>
<evidence type="ECO:0000256" key="10">
    <source>
        <dbReference type="ARBA" id="ARBA00040465"/>
    </source>
</evidence>
<evidence type="ECO:0000256" key="9">
    <source>
        <dbReference type="ARBA" id="ARBA00036416"/>
    </source>
</evidence>
<evidence type="ECO:0000256" key="6">
    <source>
        <dbReference type="ARBA" id="ARBA00022989"/>
    </source>
</evidence>
<keyword evidence="13" id="KW-1185">Reference proteome</keyword>
<dbReference type="Proteomes" id="UP001476798">
    <property type="component" value="Unassembled WGS sequence"/>
</dbReference>
<dbReference type="PANTHER" id="PTHR11153">
    <property type="entry name" value="SIDEROFLEXIN"/>
    <property type="match status" value="1"/>
</dbReference>
<keyword evidence="4" id="KW-0812">Transmembrane</keyword>
<evidence type="ECO:0000256" key="2">
    <source>
        <dbReference type="ARBA" id="ARBA00005974"/>
    </source>
</evidence>
<dbReference type="InterPro" id="IPR004686">
    <property type="entry name" value="Mtc"/>
</dbReference>
<evidence type="ECO:0000256" key="3">
    <source>
        <dbReference type="ARBA" id="ARBA00022448"/>
    </source>
</evidence>
<gene>
    <name evidence="12" type="ORF">GOODEAATRI_022841</name>
</gene>
<dbReference type="PANTHER" id="PTHR11153:SF20">
    <property type="entry name" value="SIDEROFLEXIN-3"/>
    <property type="match status" value="1"/>
</dbReference>
<evidence type="ECO:0000256" key="8">
    <source>
        <dbReference type="ARBA" id="ARBA00023136"/>
    </source>
</evidence>
<evidence type="ECO:0000313" key="13">
    <source>
        <dbReference type="Proteomes" id="UP001476798"/>
    </source>
</evidence>
<comment type="catalytic activity">
    <reaction evidence="9">
        <text>L-serine(in) = L-serine(out)</text>
        <dbReference type="Rhea" id="RHEA:35031"/>
        <dbReference type="ChEBI" id="CHEBI:33384"/>
    </reaction>
</comment>
<protein>
    <recommendedName>
        <fullName evidence="10">Sideroflexin-3</fullName>
    </recommendedName>
</protein>
<evidence type="ECO:0000256" key="7">
    <source>
        <dbReference type="ARBA" id="ARBA00023128"/>
    </source>
</evidence>